<dbReference type="PROSITE" id="PS51257">
    <property type="entry name" value="PROKAR_LIPOPROTEIN"/>
    <property type="match status" value="1"/>
</dbReference>
<sequence length="755" mass="82605">MSKIRFARHLVFPVLVAAVGCASESSPQSNDSEALQQGQAFVPISRTLASADTTSVTGLKLQSVPNGSGKESFYLAINKKELNRRYFLSAYMKQAYPGSVGAGAASSLGTRVVTFREQNGKLFVFDAQDGRASSDTFDPSLIIEAYPVVDHYAPFLGLSGHDDYLLFDPAAGLNRFGVVSDFYASSTETPLHFQVDLSYLQNFRRINDGTTFEQVFTGAVNDTLQADQPGPANWYTASGTLGIALRRYAEGEGFQPFDANSTSREYYFRADPLLEKNTGETLSRAIKWNIHPGMKPIKWVISDQFAEVAKQYPKYDIVGAIKAGIENWNAVFGFKAFEASVATPQDSYADDDKNYFIYDGDPTYGYAFANWRLNPNSGEIRGASVYFNAIWLQGAIDEFDPQPDSASRAAARASQTRPHVPQITWGQFRSKPLCTLWEPGAGSARDALRAEGVQPAADGARNVEKFLTHVAVHEVGHTLGLRHNFKGSLLPLPQQSSVMEYILDPDAVAGGRDLPGPYDYDAIRLLYGLSTSEPSQAFCTDDDTTVDPDCATFDRSDDPLGKYWGPAYNTLLGRVLRNEDPEGAYLRSINRFYLGGAAGFLRAGTPVEQARGWSQLDQLLAVGVDHTADNSKYPGYTDRLSAFQNYLLNRLFFDPENVRGDITNDPVLTGDALAAVITSLKGVIVNSDGYRAWATRRTSVDVLKKLQVQPAYDALLASRASLAASRPSLPAGSSEAALADDLIARIDNATHPYYK</sequence>
<feature type="domain" description="EcxA zinc-binding" evidence="2">
    <location>
        <begin position="464"/>
        <end position="531"/>
    </location>
</feature>
<dbReference type="Proteomes" id="UP001379533">
    <property type="component" value="Chromosome"/>
</dbReference>
<dbReference type="RefSeq" id="WP_394845957.1">
    <property type="nucleotide sequence ID" value="NZ_CP089982.1"/>
</dbReference>
<evidence type="ECO:0000256" key="1">
    <source>
        <dbReference type="SAM" id="SignalP"/>
    </source>
</evidence>
<proteinExistence type="predicted"/>
<reference evidence="3 4" key="1">
    <citation type="submission" date="2021-12" db="EMBL/GenBank/DDBJ databases">
        <title>Discovery of the Pendulisporaceae a myxobacterial family with distinct sporulation behavior and unique specialized metabolism.</title>
        <authorList>
            <person name="Garcia R."/>
            <person name="Popoff A."/>
            <person name="Bader C.D."/>
            <person name="Loehr J."/>
            <person name="Walesch S."/>
            <person name="Walt C."/>
            <person name="Boldt J."/>
            <person name="Bunk B."/>
            <person name="Haeckl F.J.F.P.J."/>
            <person name="Gunesch A.P."/>
            <person name="Birkelbach J."/>
            <person name="Nuebel U."/>
            <person name="Pietschmann T."/>
            <person name="Bach T."/>
            <person name="Mueller R."/>
        </authorList>
    </citation>
    <scope>NUCLEOTIDE SEQUENCE [LARGE SCALE GENOMIC DNA]</scope>
    <source>
        <strain evidence="3 4">MSr12523</strain>
    </source>
</reference>
<dbReference type="InterPro" id="IPR032534">
    <property type="entry name" value="EcxA_zinc-bd"/>
</dbReference>
<evidence type="ECO:0000313" key="3">
    <source>
        <dbReference type="EMBL" id="WXA95350.1"/>
    </source>
</evidence>
<protein>
    <submittedName>
        <fullName evidence="3">Zinc-dependent metalloprotease</fullName>
    </submittedName>
</protein>
<dbReference type="Gene3D" id="3.40.390.10">
    <property type="entry name" value="Collagenase (Catalytic Domain)"/>
    <property type="match status" value="1"/>
</dbReference>
<feature type="signal peptide" evidence="1">
    <location>
        <begin position="1"/>
        <end position="17"/>
    </location>
</feature>
<dbReference type="PANTHER" id="PTHR38478">
    <property type="entry name" value="PEPTIDASE M1A AND M12B"/>
    <property type="match status" value="1"/>
</dbReference>
<evidence type="ECO:0000313" key="4">
    <source>
        <dbReference type="Proteomes" id="UP001379533"/>
    </source>
</evidence>
<accession>A0ABZ2KCQ5</accession>
<keyword evidence="3" id="KW-0482">Metalloprotease</keyword>
<feature type="chain" id="PRO_5046488943" evidence="1">
    <location>
        <begin position="18"/>
        <end position="755"/>
    </location>
</feature>
<keyword evidence="3" id="KW-0378">Hydrolase</keyword>
<dbReference type="PANTHER" id="PTHR38478:SF1">
    <property type="entry name" value="ZINC DEPENDENT METALLOPROTEASE DOMAIN LIPOPROTEIN"/>
    <property type="match status" value="1"/>
</dbReference>
<name>A0ABZ2KCQ5_9BACT</name>
<organism evidence="3 4">
    <name type="scientific">Pendulispora brunnea</name>
    <dbReference type="NCBI Taxonomy" id="2905690"/>
    <lineage>
        <taxon>Bacteria</taxon>
        <taxon>Pseudomonadati</taxon>
        <taxon>Myxococcota</taxon>
        <taxon>Myxococcia</taxon>
        <taxon>Myxococcales</taxon>
        <taxon>Sorangiineae</taxon>
        <taxon>Pendulisporaceae</taxon>
        <taxon>Pendulispora</taxon>
    </lineage>
</organism>
<dbReference type="Pfam" id="PF16313">
    <property type="entry name" value="DUF4953"/>
    <property type="match status" value="1"/>
</dbReference>
<keyword evidence="3" id="KW-0645">Protease</keyword>
<dbReference type="EMBL" id="CP089982">
    <property type="protein sequence ID" value="WXA95350.1"/>
    <property type="molecule type" value="Genomic_DNA"/>
</dbReference>
<evidence type="ECO:0000259" key="2">
    <source>
        <dbReference type="Pfam" id="PF16313"/>
    </source>
</evidence>
<keyword evidence="4" id="KW-1185">Reference proteome</keyword>
<keyword evidence="1" id="KW-0732">Signal</keyword>
<gene>
    <name evidence="3" type="ORF">LZC95_00655</name>
</gene>
<dbReference type="GO" id="GO:0008237">
    <property type="term" value="F:metallopeptidase activity"/>
    <property type="evidence" value="ECO:0007669"/>
    <property type="project" value="UniProtKB-KW"/>
</dbReference>
<dbReference type="InterPro" id="IPR024079">
    <property type="entry name" value="MetalloPept_cat_dom_sf"/>
</dbReference>
<dbReference type="SUPFAM" id="SSF55486">
    <property type="entry name" value="Metalloproteases ('zincins'), catalytic domain"/>
    <property type="match status" value="1"/>
</dbReference>